<protein>
    <submittedName>
        <fullName evidence="1">Uncharacterized protein</fullName>
    </submittedName>
</protein>
<accession>A0A645FQ44</accession>
<gene>
    <name evidence="1" type="ORF">SDC9_161691</name>
</gene>
<reference evidence="1" key="1">
    <citation type="submission" date="2019-08" db="EMBL/GenBank/DDBJ databases">
        <authorList>
            <person name="Kucharzyk K."/>
            <person name="Murdoch R.W."/>
            <person name="Higgins S."/>
            <person name="Loffler F."/>
        </authorList>
    </citation>
    <scope>NUCLEOTIDE SEQUENCE</scope>
</reference>
<sequence length="77" mass="9083">MAHNHLSGQNLTDFQSVMQRLFNDNLARLEEELEWFTLKFDYRNSDKPWGSSRDALERTVNKLRGWTLGDDPGKEKQ</sequence>
<dbReference type="AlphaFoldDB" id="A0A645FQ44"/>
<dbReference type="InterPro" id="IPR045706">
    <property type="entry name" value="DUF6062"/>
</dbReference>
<proteinExistence type="predicted"/>
<organism evidence="1">
    <name type="scientific">bioreactor metagenome</name>
    <dbReference type="NCBI Taxonomy" id="1076179"/>
    <lineage>
        <taxon>unclassified sequences</taxon>
        <taxon>metagenomes</taxon>
        <taxon>ecological metagenomes</taxon>
    </lineage>
</organism>
<dbReference type="Pfam" id="PF19538">
    <property type="entry name" value="DUF6062"/>
    <property type="match status" value="1"/>
</dbReference>
<evidence type="ECO:0000313" key="1">
    <source>
        <dbReference type="EMBL" id="MPN14364.1"/>
    </source>
</evidence>
<name>A0A645FQ44_9ZZZZ</name>
<comment type="caution">
    <text evidence="1">The sequence shown here is derived from an EMBL/GenBank/DDBJ whole genome shotgun (WGS) entry which is preliminary data.</text>
</comment>
<dbReference type="EMBL" id="VSSQ01060980">
    <property type="protein sequence ID" value="MPN14364.1"/>
    <property type="molecule type" value="Genomic_DNA"/>
</dbReference>